<feature type="compositionally biased region" description="Basic and acidic residues" evidence="1">
    <location>
        <begin position="443"/>
        <end position="453"/>
    </location>
</feature>
<feature type="compositionally biased region" description="Polar residues" evidence="1">
    <location>
        <begin position="528"/>
        <end position="538"/>
    </location>
</feature>
<dbReference type="STRING" id="56857.A0A200RB31"/>
<organism evidence="2 3">
    <name type="scientific">Macleaya cordata</name>
    <name type="common">Five-seeded plume-poppy</name>
    <name type="synonym">Bocconia cordata</name>
    <dbReference type="NCBI Taxonomy" id="56857"/>
    <lineage>
        <taxon>Eukaryota</taxon>
        <taxon>Viridiplantae</taxon>
        <taxon>Streptophyta</taxon>
        <taxon>Embryophyta</taxon>
        <taxon>Tracheophyta</taxon>
        <taxon>Spermatophyta</taxon>
        <taxon>Magnoliopsida</taxon>
        <taxon>Ranunculales</taxon>
        <taxon>Papaveraceae</taxon>
        <taxon>Papaveroideae</taxon>
        <taxon>Macleaya</taxon>
    </lineage>
</organism>
<name>A0A200RB31_MACCD</name>
<feature type="compositionally biased region" description="Basic and acidic residues" evidence="1">
    <location>
        <begin position="514"/>
        <end position="526"/>
    </location>
</feature>
<evidence type="ECO:0000313" key="2">
    <source>
        <dbReference type="EMBL" id="OVA19917.1"/>
    </source>
</evidence>
<feature type="region of interest" description="Disordered" evidence="1">
    <location>
        <begin position="426"/>
        <end position="574"/>
    </location>
</feature>
<accession>A0A200RB31</accession>
<feature type="compositionally biased region" description="Basic and acidic residues" evidence="1">
    <location>
        <begin position="705"/>
        <end position="721"/>
    </location>
</feature>
<comment type="caution">
    <text evidence="2">The sequence shown here is derived from an EMBL/GenBank/DDBJ whole genome shotgun (WGS) entry which is preliminary data.</text>
</comment>
<feature type="region of interest" description="Disordered" evidence="1">
    <location>
        <begin position="79"/>
        <end position="112"/>
    </location>
</feature>
<dbReference type="Proteomes" id="UP000195402">
    <property type="component" value="Unassembled WGS sequence"/>
</dbReference>
<feature type="region of interest" description="Disordered" evidence="1">
    <location>
        <begin position="31"/>
        <end position="67"/>
    </location>
</feature>
<dbReference type="InParanoid" id="A0A200RB31"/>
<sequence>MAKVLSRAGGTAIYLLEKEALVKGVSLGQTLEIDIPPPRPKRKPSYPYPRKSYAGCSTPSSGEVKDGKLLTSASSLYAGKELPELKNEPPSQKPAGTENSASENETRDEENCSEVTALFHEASCVSIPSANKSTIPTSAVLKNSCTLREFVPLTKETTQNKERVMMDEFLKVEAKGNQKLDRTDPNVSDVDNNSMSEALNLKNSCHNSHEKLVIENNTDKLKQREKLSLLSTDEIQANQSYPRHVPVHVVDVSSGTCVQTQPPDIYPSSNIYHLGTHGNPCLFTNPTASVTTEHNSNTSMSSVHQTLPNFPLPFTPLHNQETYRSIHNISSTFPSLLMSALLQNPAAHMAASLAASFWPCTNGETSVDSSAGPPGGFPLRQMSATPNLAAIAAATVAAASAWWAAHGMLPLCPPIHTGFSYPPPPTAATPMDIGQAPAVNNNERQDDIPKDPPWEVQQLDPELSEATKPQNPASKCPTLSSSDSAESGGARSNCTKPKSPESEQNPAPVTGVHDPNKSKVQKKVDRSSCGSNTPSSSEVETDALEEDENDKEESKEPDLSHQTGEPNNRRCRSTNNLNEAWKEVSEEGRLAFRALFTREVLPQSFSPPHDTKNTLQQPENIIIDGKQNSVEKDDEDMLRLNLSCNSWGVNPNQPGLLCSKNEEKDLLSVNLGQGKFKARRTGFKPYKRCSVEAKESRMTNGSGQCEEKGPKRIRLEGEAST</sequence>
<reference evidence="2 3" key="1">
    <citation type="journal article" date="2017" name="Mol. Plant">
        <title>The Genome of Medicinal Plant Macleaya cordata Provides New Insights into Benzylisoquinoline Alkaloids Metabolism.</title>
        <authorList>
            <person name="Liu X."/>
            <person name="Liu Y."/>
            <person name="Huang P."/>
            <person name="Ma Y."/>
            <person name="Qing Z."/>
            <person name="Tang Q."/>
            <person name="Cao H."/>
            <person name="Cheng P."/>
            <person name="Zheng Y."/>
            <person name="Yuan Z."/>
            <person name="Zhou Y."/>
            <person name="Liu J."/>
            <person name="Tang Z."/>
            <person name="Zhuo Y."/>
            <person name="Zhang Y."/>
            <person name="Yu L."/>
            <person name="Huang J."/>
            <person name="Yang P."/>
            <person name="Peng Q."/>
            <person name="Zhang J."/>
            <person name="Jiang W."/>
            <person name="Zhang Z."/>
            <person name="Lin K."/>
            <person name="Ro D.K."/>
            <person name="Chen X."/>
            <person name="Xiong X."/>
            <person name="Shang Y."/>
            <person name="Huang S."/>
            <person name="Zeng J."/>
        </authorList>
    </citation>
    <scope>NUCLEOTIDE SEQUENCE [LARGE SCALE GENOMIC DNA]</scope>
    <source>
        <strain evidence="3">cv. BLH2017</strain>
        <tissue evidence="2">Root</tissue>
    </source>
</reference>
<dbReference type="AlphaFoldDB" id="A0A200RB31"/>
<dbReference type="OrthoDB" id="118550at2759"/>
<gene>
    <name evidence="2" type="ORF">BVC80_237g15</name>
</gene>
<evidence type="ECO:0000313" key="3">
    <source>
        <dbReference type="Proteomes" id="UP000195402"/>
    </source>
</evidence>
<evidence type="ECO:0008006" key="4">
    <source>
        <dbReference type="Google" id="ProtNLM"/>
    </source>
</evidence>
<dbReference type="EMBL" id="MVGT01000164">
    <property type="protein sequence ID" value="OVA19917.1"/>
    <property type="molecule type" value="Genomic_DNA"/>
</dbReference>
<feature type="compositionally biased region" description="Polar residues" evidence="1">
    <location>
        <begin position="467"/>
        <end position="507"/>
    </location>
</feature>
<feature type="region of interest" description="Disordered" evidence="1">
    <location>
        <begin position="693"/>
        <end position="721"/>
    </location>
</feature>
<dbReference type="OMA" id="SECNQQA"/>
<proteinExistence type="predicted"/>
<feature type="compositionally biased region" description="Acidic residues" evidence="1">
    <location>
        <begin position="539"/>
        <end position="551"/>
    </location>
</feature>
<protein>
    <recommendedName>
        <fullName evidence="4">Protein LHY</fullName>
    </recommendedName>
</protein>
<dbReference type="FunCoup" id="A0A200RB31">
    <property type="interactions" value="247"/>
</dbReference>
<evidence type="ECO:0000256" key="1">
    <source>
        <dbReference type="SAM" id="MobiDB-lite"/>
    </source>
</evidence>
<keyword evidence="3" id="KW-1185">Reference proteome</keyword>